<dbReference type="AlphaFoldDB" id="A0A4Z2BQ58"/>
<dbReference type="Gene3D" id="1.10.10.750">
    <property type="entry name" value="Ypt/Rab-GAP domain of gyp1p, domain 1"/>
    <property type="match status" value="1"/>
</dbReference>
<dbReference type="Proteomes" id="UP000516260">
    <property type="component" value="Chromosome 2"/>
</dbReference>
<evidence type="ECO:0000313" key="2">
    <source>
        <dbReference type="EMBL" id="TNM93400.1"/>
    </source>
</evidence>
<feature type="region of interest" description="Disordered" evidence="1">
    <location>
        <begin position="1"/>
        <end position="21"/>
    </location>
</feature>
<gene>
    <name evidence="2" type="ORF">fugu_001576</name>
</gene>
<protein>
    <recommendedName>
        <fullName evidence="4">Rab-GAP TBC domain-containing protein</fullName>
    </recommendedName>
</protein>
<evidence type="ECO:0008006" key="4">
    <source>
        <dbReference type="Google" id="ProtNLM"/>
    </source>
</evidence>
<dbReference type="EMBL" id="SWLE01000012">
    <property type="protein sequence ID" value="TNM93400.1"/>
    <property type="molecule type" value="Genomic_DNA"/>
</dbReference>
<name>A0A4Z2BQ58_9TELE</name>
<comment type="caution">
    <text evidence="2">The sequence shown here is derived from an EMBL/GenBank/DDBJ whole genome shotgun (WGS) entry which is preliminary data.</text>
</comment>
<dbReference type="FunFam" id="1.10.10.750:FF:000005">
    <property type="entry name" value="TBC1 domain family member 14"/>
    <property type="match status" value="1"/>
</dbReference>
<dbReference type="SUPFAM" id="SSF47923">
    <property type="entry name" value="Ypt/Rab-GAP domain of gyp1p"/>
    <property type="match status" value="1"/>
</dbReference>
<reference evidence="2 3" key="1">
    <citation type="submission" date="2019-04" db="EMBL/GenBank/DDBJ databases">
        <title>The sequence and de novo assembly of Takifugu bimaculatus genome using PacBio and Hi-C technologies.</title>
        <authorList>
            <person name="Xu P."/>
            <person name="Liu B."/>
            <person name="Zhou Z."/>
        </authorList>
    </citation>
    <scope>NUCLEOTIDE SEQUENCE [LARGE SCALE GENOMIC DNA]</scope>
    <source>
        <strain evidence="2">TB-2018</strain>
        <tissue evidence="2">Muscle</tissue>
    </source>
</reference>
<evidence type="ECO:0000256" key="1">
    <source>
        <dbReference type="SAM" id="MobiDB-lite"/>
    </source>
</evidence>
<dbReference type="InterPro" id="IPR035969">
    <property type="entry name" value="Rab-GAP_TBC_sf"/>
</dbReference>
<feature type="region of interest" description="Disordered" evidence="1">
    <location>
        <begin position="73"/>
        <end position="109"/>
    </location>
</feature>
<sequence length="109" mass="12402">MVAQAKKRELKEAQKKKKQLEDRCKLEESIGTAVQTWNQDILPNWSAMCTSRRVRDLWWQGIPPSVRGKVWSLASGQRPQHHPRPVPHLSGPGEGEVEDQRDPCVGARV</sequence>
<keyword evidence="3" id="KW-1185">Reference proteome</keyword>
<accession>A0A4Z2BQ58</accession>
<evidence type="ECO:0000313" key="3">
    <source>
        <dbReference type="Proteomes" id="UP000516260"/>
    </source>
</evidence>
<proteinExistence type="predicted"/>
<organism evidence="2 3">
    <name type="scientific">Takifugu bimaculatus</name>
    <dbReference type="NCBI Taxonomy" id="433685"/>
    <lineage>
        <taxon>Eukaryota</taxon>
        <taxon>Metazoa</taxon>
        <taxon>Chordata</taxon>
        <taxon>Craniata</taxon>
        <taxon>Vertebrata</taxon>
        <taxon>Euteleostomi</taxon>
        <taxon>Actinopterygii</taxon>
        <taxon>Neopterygii</taxon>
        <taxon>Teleostei</taxon>
        <taxon>Neoteleostei</taxon>
        <taxon>Acanthomorphata</taxon>
        <taxon>Eupercaria</taxon>
        <taxon>Tetraodontiformes</taxon>
        <taxon>Tetradontoidea</taxon>
        <taxon>Tetraodontidae</taxon>
        <taxon>Takifugu</taxon>
    </lineage>
</organism>